<dbReference type="Proteomes" id="UP000821865">
    <property type="component" value="Chromosome 1"/>
</dbReference>
<name>A0ACB8DU97_DERSI</name>
<gene>
    <name evidence="1" type="ORF">HPB49_004152</name>
</gene>
<protein>
    <submittedName>
        <fullName evidence="1">Uncharacterized protein</fullName>
    </submittedName>
</protein>
<accession>A0ACB8DU97</accession>
<comment type="caution">
    <text evidence="1">The sequence shown here is derived from an EMBL/GenBank/DDBJ whole genome shotgun (WGS) entry which is preliminary data.</text>
</comment>
<evidence type="ECO:0000313" key="2">
    <source>
        <dbReference type="Proteomes" id="UP000821865"/>
    </source>
</evidence>
<evidence type="ECO:0000313" key="1">
    <source>
        <dbReference type="EMBL" id="KAH7978007.1"/>
    </source>
</evidence>
<reference evidence="1" key="1">
    <citation type="submission" date="2020-05" db="EMBL/GenBank/DDBJ databases">
        <title>Large-scale comparative analyses of tick genomes elucidate their genetic diversity and vector capacities.</title>
        <authorList>
            <person name="Jia N."/>
            <person name="Wang J."/>
            <person name="Shi W."/>
            <person name="Du L."/>
            <person name="Sun Y."/>
            <person name="Zhan W."/>
            <person name="Jiang J."/>
            <person name="Wang Q."/>
            <person name="Zhang B."/>
            <person name="Ji P."/>
            <person name="Sakyi L.B."/>
            <person name="Cui X."/>
            <person name="Yuan T."/>
            <person name="Jiang B."/>
            <person name="Yang W."/>
            <person name="Lam T.T.-Y."/>
            <person name="Chang Q."/>
            <person name="Ding S."/>
            <person name="Wang X."/>
            <person name="Zhu J."/>
            <person name="Ruan X."/>
            <person name="Zhao L."/>
            <person name="Wei J."/>
            <person name="Que T."/>
            <person name="Du C."/>
            <person name="Cheng J."/>
            <person name="Dai P."/>
            <person name="Han X."/>
            <person name="Huang E."/>
            <person name="Gao Y."/>
            <person name="Liu J."/>
            <person name="Shao H."/>
            <person name="Ye R."/>
            <person name="Li L."/>
            <person name="Wei W."/>
            <person name="Wang X."/>
            <person name="Wang C."/>
            <person name="Yang T."/>
            <person name="Huo Q."/>
            <person name="Li W."/>
            <person name="Guo W."/>
            <person name="Chen H."/>
            <person name="Zhou L."/>
            <person name="Ni X."/>
            <person name="Tian J."/>
            <person name="Zhou Y."/>
            <person name="Sheng Y."/>
            <person name="Liu T."/>
            <person name="Pan Y."/>
            <person name="Xia L."/>
            <person name="Li J."/>
            <person name="Zhao F."/>
            <person name="Cao W."/>
        </authorList>
    </citation>
    <scope>NUCLEOTIDE SEQUENCE</scope>
    <source>
        <strain evidence="1">Dsil-2018</strain>
    </source>
</reference>
<keyword evidence="2" id="KW-1185">Reference proteome</keyword>
<sequence>MAAPARSCARVHFTADVDILVLRETSAINPFEDVSRWALMSENLLRAIQRNLSPHCLRDRVDLLLAQFAARDRANLRKSGTEEEYNEKEKLLAEVYELAKESGYKLKPSAIRKVSAARRQQQQQHSKSRRPASDKGIASAVRDLAASEIATESDGTDDGVPMAHEAAACEDDNLWSTNVYDVAEASAAEPLHGDYEVLAAAPGLDASASVPIIYISVLFTGKGHADPHLQFFEKRLHVEKGAKAREMELEKTRLDIENRRLLLEENRLSFEREQFLQRTREWVAAQDQRKEEHTTSADTYVKKLVATSLVFSWGTATVLIVCDVTPEGDCAARDHQYFYRTIGWHRPFGSSGSRLATSLTIILLLIAAIKAILCASPSFKSIPEVEAIMALEPLVSPSFTVQRRDFSE</sequence>
<organism evidence="1 2">
    <name type="scientific">Dermacentor silvarum</name>
    <name type="common">Tick</name>
    <dbReference type="NCBI Taxonomy" id="543639"/>
    <lineage>
        <taxon>Eukaryota</taxon>
        <taxon>Metazoa</taxon>
        <taxon>Ecdysozoa</taxon>
        <taxon>Arthropoda</taxon>
        <taxon>Chelicerata</taxon>
        <taxon>Arachnida</taxon>
        <taxon>Acari</taxon>
        <taxon>Parasitiformes</taxon>
        <taxon>Ixodida</taxon>
        <taxon>Ixodoidea</taxon>
        <taxon>Ixodidae</taxon>
        <taxon>Rhipicephalinae</taxon>
        <taxon>Dermacentor</taxon>
    </lineage>
</organism>
<dbReference type="EMBL" id="CM023470">
    <property type="protein sequence ID" value="KAH7978007.1"/>
    <property type="molecule type" value="Genomic_DNA"/>
</dbReference>
<proteinExistence type="predicted"/>